<feature type="transmembrane region" description="Helical" evidence="5">
    <location>
        <begin position="53"/>
        <end position="73"/>
    </location>
</feature>
<sequence>MRTDKKNKNKQTNKQEREREGTTYSAYKLGLVLTCIIKKKNQLKSSKMAKSVAGIRPTVAILIAFLLIVSLVVPTAEGVTCPLESKRSKTWSGVCIKSKNCDKQCKTWERAKHGACHATYRNVLGVKVFKGFACFCYFCKKH</sequence>
<evidence type="ECO:0000259" key="6">
    <source>
        <dbReference type="SMART" id="SM00505"/>
    </source>
</evidence>
<dbReference type="InterPro" id="IPR003614">
    <property type="entry name" value="Knottins"/>
</dbReference>
<name>A0A5H2Y292_PRUDU</name>
<evidence type="ECO:0000256" key="1">
    <source>
        <dbReference type="ARBA" id="ARBA00022529"/>
    </source>
</evidence>
<dbReference type="SUPFAM" id="SSF57095">
    <property type="entry name" value="Scorpion toxin-like"/>
    <property type="match status" value="1"/>
</dbReference>
<feature type="region of interest" description="Disordered" evidence="4">
    <location>
        <begin position="1"/>
        <end position="21"/>
    </location>
</feature>
<evidence type="ECO:0000256" key="5">
    <source>
        <dbReference type="SAM" id="Phobius"/>
    </source>
</evidence>
<dbReference type="AlphaFoldDB" id="A0A5H2Y292"/>
<organism evidence="7">
    <name type="scientific">Prunus dulcis</name>
    <name type="common">Almond</name>
    <name type="synonym">Amygdalus dulcis</name>
    <dbReference type="NCBI Taxonomy" id="3755"/>
    <lineage>
        <taxon>Eukaryota</taxon>
        <taxon>Viridiplantae</taxon>
        <taxon>Streptophyta</taxon>
        <taxon>Embryophyta</taxon>
        <taxon>Tracheophyta</taxon>
        <taxon>Spermatophyta</taxon>
        <taxon>Magnoliopsida</taxon>
        <taxon>eudicotyledons</taxon>
        <taxon>Gunneridae</taxon>
        <taxon>Pentapetalae</taxon>
        <taxon>rosids</taxon>
        <taxon>fabids</taxon>
        <taxon>Rosales</taxon>
        <taxon>Rosaceae</taxon>
        <taxon>Amygdaloideae</taxon>
        <taxon>Amygdaleae</taxon>
        <taxon>Prunus</taxon>
    </lineage>
</organism>
<keyword evidence="2" id="KW-0295">Fungicide</keyword>
<protein>
    <recommendedName>
        <fullName evidence="6">Knottins-like domain-containing protein</fullName>
    </recommendedName>
</protein>
<evidence type="ECO:0000256" key="4">
    <source>
        <dbReference type="SAM" id="MobiDB-lite"/>
    </source>
</evidence>
<dbReference type="Pfam" id="PF00304">
    <property type="entry name" value="Gamma-thionin"/>
    <property type="match status" value="1"/>
</dbReference>
<evidence type="ECO:0000256" key="3">
    <source>
        <dbReference type="ARBA" id="ARBA00023157"/>
    </source>
</evidence>
<dbReference type="GO" id="GO:0050832">
    <property type="term" value="P:defense response to fungus"/>
    <property type="evidence" value="ECO:0007669"/>
    <property type="project" value="UniProtKB-KW"/>
</dbReference>
<feature type="domain" description="Knottins-like" evidence="6">
    <location>
        <begin position="80"/>
        <end position="139"/>
    </location>
</feature>
<evidence type="ECO:0000256" key="2">
    <source>
        <dbReference type="ARBA" id="ARBA00022577"/>
    </source>
</evidence>
<keyword evidence="5" id="KW-1133">Transmembrane helix</keyword>
<dbReference type="Gene3D" id="3.30.30.10">
    <property type="entry name" value="Knottin, scorpion toxin-like"/>
    <property type="match status" value="1"/>
</dbReference>
<reference evidence="7" key="1">
    <citation type="journal article" date="2019" name="Science">
        <title>Mutation of a bHLH transcription factor allowed almond domestication.</title>
        <authorList>
            <person name="Sanchez-Perez R."/>
            <person name="Pavan S."/>
            <person name="Mazzeo R."/>
            <person name="Moldovan C."/>
            <person name="Aiese Cigliano R."/>
            <person name="Del Cueto J."/>
            <person name="Ricciardi F."/>
            <person name="Lotti C."/>
            <person name="Ricciardi L."/>
            <person name="Dicenta F."/>
            <person name="Lopez-Marques R.L."/>
            <person name="Lindberg Moller B."/>
        </authorList>
    </citation>
    <scope>NUCLEOTIDE SEQUENCE</scope>
</reference>
<dbReference type="EMBL" id="AP020866">
    <property type="protein sequence ID" value="BBN68686.1"/>
    <property type="molecule type" value="Genomic_DNA"/>
</dbReference>
<dbReference type="SMART" id="SM00505">
    <property type="entry name" value="Knot1"/>
    <property type="match status" value="1"/>
</dbReference>
<dbReference type="PANTHER" id="PTHR33147">
    <property type="entry name" value="DEFENSIN-LIKE PROTEIN 1"/>
    <property type="match status" value="1"/>
</dbReference>
<dbReference type="InterPro" id="IPR036574">
    <property type="entry name" value="Scorpion_toxin-like_sf"/>
</dbReference>
<proteinExistence type="predicted"/>
<evidence type="ECO:0000313" key="7">
    <source>
        <dbReference type="EMBL" id="BBN68686.1"/>
    </source>
</evidence>
<keyword evidence="3" id="KW-1015">Disulfide bond</keyword>
<dbReference type="PANTHER" id="PTHR33147:SF46">
    <property type="entry name" value="DEFENSIN-LIKE PROTEIN 19"/>
    <property type="match status" value="1"/>
</dbReference>
<gene>
    <name evidence="7" type="ORF">Prudu_529S000200</name>
</gene>
<accession>A0A5H2Y292</accession>
<keyword evidence="5" id="KW-0812">Transmembrane</keyword>
<keyword evidence="5" id="KW-0472">Membrane</keyword>
<dbReference type="GO" id="GO:0031640">
    <property type="term" value="P:killing of cells of another organism"/>
    <property type="evidence" value="ECO:0007669"/>
    <property type="project" value="UniProtKB-KW"/>
</dbReference>
<keyword evidence="1" id="KW-0929">Antimicrobial</keyword>